<dbReference type="EMBL" id="CP021112">
    <property type="protein sequence ID" value="ARP98103.1"/>
    <property type="molecule type" value="Genomic_DNA"/>
</dbReference>
<dbReference type="OrthoDB" id="7410629at2"/>
<dbReference type="STRING" id="1235591.CAK95_02650"/>
<reference evidence="2 3" key="1">
    <citation type="submission" date="2017-05" db="EMBL/GenBank/DDBJ databases">
        <title>Full genome sequence of Pseudorhodoplanes sinuspersici.</title>
        <authorList>
            <person name="Dastgheib S.M.M."/>
            <person name="Shavandi M."/>
            <person name="Tirandaz H."/>
        </authorList>
    </citation>
    <scope>NUCLEOTIDE SEQUENCE [LARGE SCALE GENOMIC DNA]</scope>
    <source>
        <strain evidence="2 3">RIPI110</strain>
    </source>
</reference>
<dbReference type="KEGG" id="psin:CAK95_02650"/>
<name>A0A1W6ZL03_9HYPH</name>
<gene>
    <name evidence="2" type="ORF">CAK95_02650</name>
</gene>
<dbReference type="PANTHER" id="PTHR33055:SF3">
    <property type="entry name" value="PUTATIVE TRANSPOSASE FOR IS117-RELATED"/>
    <property type="match status" value="1"/>
</dbReference>
<dbReference type="InterPro" id="IPR002525">
    <property type="entry name" value="Transp_IS110-like_N"/>
</dbReference>
<dbReference type="AlphaFoldDB" id="A0A1W6ZL03"/>
<evidence type="ECO:0000259" key="1">
    <source>
        <dbReference type="Pfam" id="PF01548"/>
    </source>
</evidence>
<dbReference type="GO" id="GO:0004803">
    <property type="term" value="F:transposase activity"/>
    <property type="evidence" value="ECO:0007669"/>
    <property type="project" value="InterPro"/>
</dbReference>
<dbReference type="Proteomes" id="UP000194137">
    <property type="component" value="Chromosome"/>
</dbReference>
<protein>
    <recommendedName>
        <fullName evidence="1">Transposase IS110-like N-terminal domain-containing protein</fullName>
    </recommendedName>
</protein>
<feature type="domain" description="Transposase IS110-like N-terminal" evidence="1">
    <location>
        <begin position="5"/>
        <end position="149"/>
    </location>
</feature>
<sequence length="215" mass="24111">MKLFIGLDLGVNKAAICVLDDNGGTVLQTIVPSEPAQVIAKLSKLSGEIALIGFEARPLSEWMYGALRDAGYPVFCIETRHTQRFLSTRPNKTDRNDAHGIATMMRVGHFKPVHVKSRESQMVRSLLIGRRQFMSAMLQIENTIRGLLRTQGQKLGRVHRYKFSERVFELCGREPMLLPAIEPLLAARDEMRVQVRKLDNALERASRADLAASPS</sequence>
<dbReference type="RefSeq" id="WP_086086418.1">
    <property type="nucleotide sequence ID" value="NZ_CP021112.1"/>
</dbReference>
<proteinExistence type="predicted"/>
<keyword evidence="3" id="KW-1185">Reference proteome</keyword>
<dbReference type="GO" id="GO:0003677">
    <property type="term" value="F:DNA binding"/>
    <property type="evidence" value="ECO:0007669"/>
    <property type="project" value="InterPro"/>
</dbReference>
<accession>A0A1W6ZL03</accession>
<evidence type="ECO:0000313" key="3">
    <source>
        <dbReference type="Proteomes" id="UP000194137"/>
    </source>
</evidence>
<organism evidence="2 3">
    <name type="scientific">Pseudorhodoplanes sinuspersici</name>
    <dbReference type="NCBI Taxonomy" id="1235591"/>
    <lineage>
        <taxon>Bacteria</taxon>
        <taxon>Pseudomonadati</taxon>
        <taxon>Pseudomonadota</taxon>
        <taxon>Alphaproteobacteria</taxon>
        <taxon>Hyphomicrobiales</taxon>
        <taxon>Pseudorhodoplanes</taxon>
    </lineage>
</organism>
<dbReference type="GO" id="GO:0006313">
    <property type="term" value="P:DNA transposition"/>
    <property type="evidence" value="ECO:0007669"/>
    <property type="project" value="InterPro"/>
</dbReference>
<evidence type="ECO:0000313" key="2">
    <source>
        <dbReference type="EMBL" id="ARP98103.1"/>
    </source>
</evidence>
<dbReference type="InterPro" id="IPR047650">
    <property type="entry name" value="Transpos_IS110"/>
</dbReference>
<dbReference type="Pfam" id="PF01548">
    <property type="entry name" value="DEDD_Tnp_IS110"/>
    <property type="match status" value="1"/>
</dbReference>
<dbReference type="PANTHER" id="PTHR33055">
    <property type="entry name" value="TRANSPOSASE FOR INSERTION SEQUENCE ELEMENT IS1111A"/>
    <property type="match status" value="1"/>
</dbReference>